<evidence type="ECO:0000313" key="1">
    <source>
        <dbReference type="EMBL" id="MDR8019630.1"/>
    </source>
</evidence>
<gene>
    <name evidence="1" type="ORF">RIL96_08650</name>
</gene>
<dbReference type="InterPro" id="IPR006379">
    <property type="entry name" value="HAD-SF_hydro_IIB"/>
</dbReference>
<dbReference type="Gene3D" id="3.30.1240.10">
    <property type="match status" value="1"/>
</dbReference>
<dbReference type="SFLD" id="SFLDS00003">
    <property type="entry name" value="Haloacid_Dehalogenase"/>
    <property type="match status" value="1"/>
</dbReference>
<dbReference type="PANTHER" id="PTHR10000:SF8">
    <property type="entry name" value="HAD SUPERFAMILY HYDROLASE-LIKE, TYPE 3"/>
    <property type="match status" value="1"/>
</dbReference>
<name>A0ABU2DTM0_9MICC</name>
<dbReference type="CDD" id="cd07516">
    <property type="entry name" value="HAD_Pase"/>
    <property type="match status" value="1"/>
</dbReference>
<dbReference type="PANTHER" id="PTHR10000">
    <property type="entry name" value="PHOSPHOSERINE PHOSPHATASE"/>
    <property type="match status" value="1"/>
</dbReference>
<dbReference type="SUPFAM" id="SSF56784">
    <property type="entry name" value="HAD-like"/>
    <property type="match status" value="1"/>
</dbReference>
<reference evidence="1 2" key="1">
    <citation type="submission" date="2023-09" db="EMBL/GenBank/DDBJ databases">
        <title>Description of three actinobacteria isolated from air of manufacturing shop in a pharmaceutical factory.</title>
        <authorList>
            <person name="Zhang D.-F."/>
        </authorList>
    </citation>
    <scope>NUCLEOTIDE SEQUENCE [LARGE SCALE GENOMIC DNA]</scope>
    <source>
        <strain evidence="1 2">LY-0111</strain>
    </source>
</reference>
<proteinExistence type="predicted"/>
<dbReference type="Proteomes" id="UP001251870">
    <property type="component" value="Unassembled WGS sequence"/>
</dbReference>
<dbReference type="InterPro" id="IPR023214">
    <property type="entry name" value="HAD_sf"/>
</dbReference>
<protein>
    <submittedName>
        <fullName evidence="1">Cof-type HAD-IIB family hydrolase</fullName>
        <ecNumber evidence="1">3.1.3.-</ecNumber>
    </submittedName>
</protein>
<dbReference type="RefSeq" id="WP_310548621.1">
    <property type="nucleotide sequence ID" value="NZ_JAVKGR010000009.1"/>
</dbReference>
<keyword evidence="1" id="KW-0378">Hydrolase</keyword>
<organism evidence="1 2">
    <name type="scientific">Nesterenkonia aerolata</name>
    <dbReference type="NCBI Taxonomy" id="3074079"/>
    <lineage>
        <taxon>Bacteria</taxon>
        <taxon>Bacillati</taxon>
        <taxon>Actinomycetota</taxon>
        <taxon>Actinomycetes</taxon>
        <taxon>Micrococcales</taxon>
        <taxon>Micrococcaceae</taxon>
        <taxon>Nesterenkonia</taxon>
    </lineage>
</organism>
<dbReference type="InterPro" id="IPR000150">
    <property type="entry name" value="Cof"/>
</dbReference>
<comment type="caution">
    <text evidence="1">The sequence shown here is derived from an EMBL/GenBank/DDBJ whole genome shotgun (WGS) entry which is preliminary data.</text>
</comment>
<dbReference type="SFLD" id="SFLDG01140">
    <property type="entry name" value="C2.B:_Phosphomannomutase_and_P"/>
    <property type="match status" value="1"/>
</dbReference>
<dbReference type="Pfam" id="PF08282">
    <property type="entry name" value="Hydrolase_3"/>
    <property type="match status" value="1"/>
</dbReference>
<sequence>MSVPFRLAAFDMDGTLLDSTKNLQPGSRAALAALRAAGVRIMLASGRPIPGLRQLAARLDLGEDLVLASMNGSVVYDLAAERQIAAHPIPADTARSVLQAAQRHGITTSVPHGDLLLVEDPSHPRVAYEAQGNNLRIHQVTDLSAIVDNPELHGAPTKILFIGEPADVAPLEQELRSTYSAEIELAWSSPRYLEATAAGVHKGRAILDFCAAEGIAPEEVLAFGNQGNDAHMLRTAGLGVAMGNAVEAAQSAADLVTTSHDDKGIARVVNQYVDEDLLPDSAGPTPE</sequence>
<dbReference type="EC" id="3.1.3.-" evidence="1"/>
<dbReference type="NCBIfam" id="TIGR00099">
    <property type="entry name" value="Cof-subfamily"/>
    <property type="match status" value="1"/>
</dbReference>
<dbReference type="Gene3D" id="3.40.50.1000">
    <property type="entry name" value="HAD superfamily/HAD-like"/>
    <property type="match status" value="1"/>
</dbReference>
<dbReference type="EMBL" id="JAVKGR010000009">
    <property type="protein sequence ID" value="MDR8019630.1"/>
    <property type="molecule type" value="Genomic_DNA"/>
</dbReference>
<dbReference type="InterPro" id="IPR036412">
    <property type="entry name" value="HAD-like_sf"/>
</dbReference>
<accession>A0ABU2DTM0</accession>
<dbReference type="NCBIfam" id="TIGR01484">
    <property type="entry name" value="HAD-SF-IIB"/>
    <property type="match status" value="1"/>
</dbReference>
<dbReference type="GO" id="GO:0016787">
    <property type="term" value="F:hydrolase activity"/>
    <property type="evidence" value="ECO:0007669"/>
    <property type="project" value="UniProtKB-KW"/>
</dbReference>
<keyword evidence="2" id="KW-1185">Reference proteome</keyword>
<evidence type="ECO:0000313" key="2">
    <source>
        <dbReference type="Proteomes" id="UP001251870"/>
    </source>
</evidence>